<organism evidence="4 5">
    <name type="scientific">Oceanibacterium hippocampi</name>
    <dbReference type="NCBI Taxonomy" id="745714"/>
    <lineage>
        <taxon>Bacteria</taxon>
        <taxon>Pseudomonadati</taxon>
        <taxon>Pseudomonadota</taxon>
        <taxon>Alphaproteobacteria</taxon>
        <taxon>Sneathiellales</taxon>
        <taxon>Sneathiellaceae</taxon>
        <taxon>Oceanibacterium</taxon>
    </lineage>
</organism>
<dbReference type="OrthoDB" id="9792534at2"/>
<feature type="compositionally biased region" description="Basic and acidic residues" evidence="1">
    <location>
        <begin position="1"/>
        <end position="11"/>
    </location>
</feature>
<evidence type="ECO:0000256" key="1">
    <source>
        <dbReference type="SAM" id="MobiDB-lite"/>
    </source>
</evidence>
<keyword evidence="2" id="KW-1133">Transmembrane helix</keyword>
<dbReference type="GO" id="GO:0042284">
    <property type="term" value="F:sphingolipid delta-4 desaturase activity"/>
    <property type="evidence" value="ECO:0007669"/>
    <property type="project" value="TreeGrafter"/>
</dbReference>
<gene>
    <name evidence="4" type="ORF">OCH7691_03127</name>
</gene>
<feature type="transmembrane region" description="Helical" evidence="2">
    <location>
        <begin position="135"/>
        <end position="158"/>
    </location>
</feature>
<dbReference type="PANTHER" id="PTHR12879:SF8">
    <property type="entry name" value="SPHINGOLIPID DELTA(4)-DESATURASE DES1"/>
    <property type="match status" value="1"/>
</dbReference>
<evidence type="ECO:0000256" key="2">
    <source>
        <dbReference type="SAM" id="Phobius"/>
    </source>
</evidence>
<dbReference type="Pfam" id="PF00487">
    <property type="entry name" value="FA_desaturase"/>
    <property type="match status" value="1"/>
</dbReference>
<keyword evidence="5" id="KW-1185">Reference proteome</keyword>
<reference evidence="4 5" key="1">
    <citation type="submission" date="2017-03" db="EMBL/GenBank/DDBJ databases">
        <authorList>
            <person name="Afonso C.L."/>
            <person name="Miller P.J."/>
            <person name="Scott M.A."/>
            <person name="Spackman E."/>
            <person name="Goraichik I."/>
            <person name="Dimitrov K.M."/>
            <person name="Suarez D.L."/>
            <person name="Swayne D.E."/>
        </authorList>
    </citation>
    <scope>NUCLEOTIDE SEQUENCE [LARGE SCALE GENOMIC DNA]</scope>
    <source>
        <strain evidence="4 5">CECT 7691</strain>
    </source>
</reference>
<feature type="domain" description="Fatty acid desaturase" evidence="3">
    <location>
        <begin position="52"/>
        <end position="284"/>
    </location>
</feature>
<evidence type="ECO:0000313" key="5">
    <source>
        <dbReference type="Proteomes" id="UP000193200"/>
    </source>
</evidence>
<sequence>MNRTVRQESPRQARIRPLHRRRDGPGLRHLAGHIGFIAASGLAVTLARDSLWLLPALFVHGTLLVFLFAPLHETIHRTAFRSRWLNEAVAHAAGFVLILPPRYFRAFHFAHHRFTQDAARDPEAPGPVLPSRAAYLWRLTGVPYWISAVSVLAGHAIGRVPEAFVTDRARPGIVSEARIYLVLYAAVLLVPGVAGTAWLYWLAPVLLGQPMLRLFLMAEHGGLPLVPEMLVNSRSIDSNAAIRALGWNMSYHAEHHGWPGVPWHSLPALRHEVEDNLQNRTSGYIAVHRDLWRKAGRPV</sequence>
<feature type="region of interest" description="Disordered" evidence="1">
    <location>
        <begin position="1"/>
        <end position="24"/>
    </location>
</feature>
<protein>
    <submittedName>
        <fullName evidence="4">Fatty acid desaturase</fullName>
    </submittedName>
</protein>
<keyword evidence="2" id="KW-0472">Membrane</keyword>
<dbReference type="AlphaFoldDB" id="A0A1Y5TPV1"/>
<proteinExistence type="predicted"/>
<dbReference type="Proteomes" id="UP000193200">
    <property type="component" value="Unassembled WGS sequence"/>
</dbReference>
<feature type="transmembrane region" description="Helical" evidence="2">
    <location>
        <begin position="26"/>
        <end position="46"/>
    </location>
</feature>
<name>A0A1Y5TPV1_9PROT</name>
<dbReference type="GO" id="GO:0016020">
    <property type="term" value="C:membrane"/>
    <property type="evidence" value="ECO:0007669"/>
    <property type="project" value="GOC"/>
</dbReference>
<dbReference type="InParanoid" id="A0A1Y5TPV1"/>
<dbReference type="RefSeq" id="WP_085884504.1">
    <property type="nucleotide sequence ID" value="NZ_FWFR01000003.1"/>
</dbReference>
<feature type="transmembrane region" description="Helical" evidence="2">
    <location>
        <begin position="84"/>
        <end position="104"/>
    </location>
</feature>
<feature type="compositionally biased region" description="Basic residues" evidence="1">
    <location>
        <begin position="13"/>
        <end position="22"/>
    </location>
</feature>
<feature type="transmembrane region" description="Helical" evidence="2">
    <location>
        <begin position="179"/>
        <end position="201"/>
    </location>
</feature>
<evidence type="ECO:0000313" key="4">
    <source>
        <dbReference type="EMBL" id="SLN68762.1"/>
    </source>
</evidence>
<feature type="transmembrane region" description="Helical" evidence="2">
    <location>
        <begin position="52"/>
        <end position="72"/>
    </location>
</feature>
<keyword evidence="2" id="KW-0812">Transmembrane</keyword>
<dbReference type="GO" id="GO:0046513">
    <property type="term" value="P:ceramide biosynthetic process"/>
    <property type="evidence" value="ECO:0007669"/>
    <property type="project" value="TreeGrafter"/>
</dbReference>
<dbReference type="PANTHER" id="PTHR12879">
    <property type="entry name" value="SPHINGOLIPID DELTA 4 DESATURASE/C-4 HYDROXYLASE PROTEIN DES2"/>
    <property type="match status" value="1"/>
</dbReference>
<dbReference type="InterPro" id="IPR005804">
    <property type="entry name" value="FA_desaturase_dom"/>
</dbReference>
<dbReference type="EMBL" id="FWFR01000003">
    <property type="protein sequence ID" value="SLN68762.1"/>
    <property type="molecule type" value="Genomic_DNA"/>
</dbReference>
<accession>A0A1Y5TPV1</accession>
<evidence type="ECO:0000259" key="3">
    <source>
        <dbReference type="Pfam" id="PF00487"/>
    </source>
</evidence>